<reference evidence="1" key="1">
    <citation type="submission" date="2019-08" db="EMBL/GenBank/DDBJ databases">
        <title>Genome sequence of Clostridiales bacterium MT110.</title>
        <authorList>
            <person name="Cao J."/>
        </authorList>
    </citation>
    <scope>NUCLEOTIDE SEQUENCE</scope>
    <source>
        <strain evidence="1">MT110</strain>
    </source>
</reference>
<gene>
    <name evidence="1" type="ORF">FRZ06_20705</name>
</gene>
<protein>
    <submittedName>
        <fullName evidence="1">2-hydroxyglutaryl-CoA dehydratase</fullName>
    </submittedName>
</protein>
<dbReference type="EMBL" id="CP042469">
    <property type="protein sequence ID" value="QOX65603.1"/>
    <property type="molecule type" value="Genomic_DNA"/>
</dbReference>
<dbReference type="Proteomes" id="UP000594014">
    <property type="component" value="Chromosome"/>
</dbReference>
<name>A0ACD1AGL0_9FIRM</name>
<accession>A0ACD1AGL0</accession>
<organism evidence="1 2">
    <name type="scientific">Anoxybacterium hadale</name>
    <dbReference type="NCBI Taxonomy" id="3408580"/>
    <lineage>
        <taxon>Bacteria</taxon>
        <taxon>Bacillati</taxon>
        <taxon>Bacillota</taxon>
        <taxon>Clostridia</taxon>
        <taxon>Peptostreptococcales</taxon>
        <taxon>Anaerovoracaceae</taxon>
        <taxon>Anoxybacterium</taxon>
    </lineage>
</organism>
<sequence>MGGDEVKLTFPHIGDAHLVGRIFFSELGIEIVTPPYNTISGLEKGSSVSPDEICIPFKLMVSNLIQAHAMGADTVVMPATMGPCRLGEYGELLKSILDKRGYQFRWVLLDSSKAIGVRELLQRLSYLVSESRKGLPEILIALNGTYQLIKGLEKLDQKAHLLAGYEAEKGACKKITAQCRGELSKAGSIREALRSIRRHHKQIAQIPVNRSKTPLHLLMTGEIYSMIEPFANHHMEELLMDMGVSFEKRVTLGWWIDRTIVHPLQLKKRLLGNRYLPYEIGGYAKDTVAEGILCSRKGYDGVIQVFPVGCMPEIVAKAVFSKMMKENHLSVLTVIYDEMGGEAGYITRIEAFVDMLSRRKRMEEKQKHDAAMKKNRGKINVLPGH</sequence>
<evidence type="ECO:0000313" key="1">
    <source>
        <dbReference type="EMBL" id="QOX65603.1"/>
    </source>
</evidence>
<keyword evidence="2" id="KW-1185">Reference proteome</keyword>
<proteinExistence type="predicted"/>
<evidence type="ECO:0000313" key="2">
    <source>
        <dbReference type="Proteomes" id="UP000594014"/>
    </source>
</evidence>